<proteinExistence type="predicted"/>
<sequence>MNDDRHGVIDAATRQHLGKPLADCTMSDLDALVATLSGGAERLRTDLAEHCQKTGTVPPTITDIATVDALTGDQVDVSIGVQPGGMPLVLLRTTDSTDGTASVVTAVLTGEEAARVAAALADAANRATGVLN</sequence>
<organism evidence="1 2">
    <name type="scientific">Frankia torreyi</name>
    <dbReference type="NCBI Taxonomy" id="1856"/>
    <lineage>
        <taxon>Bacteria</taxon>
        <taxon>Bacillati</taxon>
        <taxon>Actinomycetota</taxon>
        <taxon>Actinomycetes</taxon>
        <taxon>Frankiales</taxon>
        <taxon>Frankiaceae</taxon>
        <taxon>Frankia</taxon>
    </lineage>
</organism>
<comment type="caution">
    <text evidence="1">The sequence shown here is derived from an EMBL/GenBank/DDBJ whole genome shotgun (WGS) entry which is preliminary data.</text>
</comment>
<dbReference type="PATRIC" id="fig|1502723.3.peg.5747"/>
<protein>
    <submittedName>
        <fullName evidence="1">Uncharacterized protein</fullName>
    </submittedName>
</protein>
<evidence type="ECO:0000313" key="2">
    <source>
        <dbReference type="Proteomes" id="UP000032545"/>
    </source>
</evidence>
<reference evidence="1 2" key="2">
    <citation type="journal article" date="2016" name="Genome Announc.">
        <title>Permanent Draft Genome Sequences for Two Variants of Frankia sp. Strain CpI1, the First Frankia Strain Isolated from Root Nodules of Comptonia peregrina.</title>
        <authorList>
            <person name="Oshone R."/>
            <person name="Hurst S.G.IV."/>
            <person name="Abebe-Akele F."/>
            <person name="Simpson S."/>
            <person name="Morris K."/>
            <person name="Thomas W.K."/>
            <person name="Tisa L.S."/>
        </authorList>
    </citation>
    <scope>NUCLEOTIDE SEQUENCE [LARGE SCALE GENOMIC DNA]</scope>
    <source>
        <strain evidence="2">CpI1-S</strain>
    </source>
</reference>
<keyword evidence="2" id="KW-1185">Reference proteome</keyword>
<reference evidence="2" key="1">
    <citation type="submission" date="2015-02" db="EMBL/GenBank/DDBJ databases">
        <title>Draft Genome of Frankia sp. CpI1-S.</title>
        <authorList>
            <person name="Oshone R.T."/>
            <person name="Ngom M."/>
            <person name="Ghodhbane-Gtari F."/>
            <person name="Gtari M."/>
            <person name="Morris K."/>
            <person name="Thomas K."/>
            <person name="Sen A."/>
            <person name="Tisa L.S."/>
        </authorList>
    </citation>
    <scope>NUCLEOTIDE SEQUENCE [LARGE SCALE GENOMIC DNA]</scope>
    <source>
        <strain evidence="2">CpI1-S</strain>
    </source>
</reference>
<dbReference type="RefSeq" id="WP_044887818.1">
    <property type="nucleotide sequence ID" value="NZ_JYFN01000062.1"/>
</dbReference>
<accession>A0A0D8BAH2</accession>
<dbReference type="AlphaFoldDB" id="A0A0D8BAH2"/>
<evidence type="ECO:0000313" key="1">
    <source>
        <dbReference type="EMBL" id="KJE20362.1"/>
    </source>
</evidence>
<dbReference type="Proteomes" id="UP000032545">
    <property type="component" value="Unassembled WGS sequence"/>
</dbReference>
<name>A0A0D8BAH2_9ACTN</name>
<gene>
    <name evidence="1" type="ORF">FF36_05336</name>
</gene>
<dbReference type="EMBL" id="JYFN01000062">
    <property type="protein sequence ID" value="KJE20362.1"/>
    <property type="molecule type" value="Genomic_DNA"/>
</dbReference>